<accession>A0A9D1JVH9</accession>
<feature type="domain" description="Metallo-beta-lactamase" evidence="1">
    <location>
        <begin position="19"/>
        <end position="242"/>
    </location>
</feature>
<protein>
    <submittedName>
        <fullName evidence="2">MBL fold metallo-hydrolase</fullName>
    </submittedName>
</protein>
<dbReference type="PANTHER" id="PTHR13754:SF13">
    <property type="entry name" value="METALLO-BETA-LACTAMASE SUPERFAMILY PROTEIN (AFU_ORTHOLOGUE AFUA_3G07630)"/>
    <property type="match status" value="1"/>
</dbReference>
<dbReference type="AlphaFoldDB" id="A0A9D1JVH9"/>
<reference evidence="2" key="1">
    <citation type="submission" date="2020-10" db="EMBL/GenBank/DDBJ databases">
        <authorList>
            <person name="Gilroy R."/>
        </authorList>
    </citation>
    <scope>NUCLEOTIDE SEQUENCE</scope>
    <source>
        <strain evidence="2">ChiHjej10B9-9673</strain>
    </source>
</reference>
<dbReference type="InterPro" id="IPR041712">
    <property type="entry name" value="DHPS-like_MBL-fold"/>
</dbReference>
<proteinExistence type="predicted"/>
<evidence type="ECO:0000259" key="1">
    <source>
        <dbReference type="SMART" id="SM00849"/>
    </source>
</evidence>
<dbReference type="Pfam" id="PF00753">
    <property type="entry name" value="Lactamase_B"/>
    <property type="match status" value="1"/>
</dbReference>
<name>A0A9D1JVH9_9FIRM</name>
<dbReference type="Proteomes" id="UP000824001">
    <property type="component" value="Unassembled WGS sequence"/>
</dbReference>
<dbReference type="InterPro" id="IPR036866">
    <property type="entry name" value="RibonucZ/Hydroxyglut_hydro"/>
</dbReference>
<evidence type="ECO:0000313" key="3">
    <source>
        <dbReference type="Proteomes" id="UP000824001"/>
    </source>
</evidence>
<dbReference type="Gene3D" id="3.60.15.10">
    <property type="entry name" value="Ribonuclease Z/Hydroxyacylglutathione hydrolase-like"/>
    <property type="match status" value="1"/>
</dbReference>
<evidence type="ECO:0000313" key="2">
    <source>
        <dbReference type="EMBL" id="HIS66279.1"/>
    </source>
</evidence>
<gene>
    <name evidence="2" type="ORF">IAC18_01825</name>
</gene>
<comment type="caution">
    <text evidence="2">The sequence shown here is derived from an EMBL/GenBank/DDBJ whole genome shotgun (WGS) entry which is preliminary data.</text>
</comment>
<dbReference type="PANTHER" id="PTHR13754">
    <property type="entry name" value="METALLO-BETA-LACTAMASE SUPERFAMILY PROTEIN"/>
    <property type="match status" value="1"/>
</dbReference>
<dbReference type="SUPFAM" id="SSF56281">
    <property type="entry name" value="Metallo-hydrolase/oxidoreductase"/>
    <property type="match status" value="1"/>
</dbReference>
<sequence length="271" mass="28973">MKISCLIDNCALEGFESEHGLSFYIEACGKRVLFDMGASGAFIQNARALGIDLAGVDFAVLSHGHYDHGGGLADFLELNPSAKVYIRRGAFEKHYSHKPGMPLEYIGLDPALEGGGRIVETGESASPCEGFTLVSGADGNELRSSANDVLLGPDAKTPDSFAHEQNLLINEGGRRVLIAGCAHRGIVNIINRVFNMDPVPPRAVFGGFHLAIPGAQDVNEPLVDATAEFLLSLPGTEYFTGHCTGLPSYERLKSAMGSRLRYIHAGESVEI</sequence>
<dbReference type="SMART" id="SM00849">
    <property type="entry name" value="Lactamase_B"/>
    <property type="match status" value="1"/>
</dbReference>
<dbReference type="InterPro" id="IPR052926">
    <property type="entry name" value="Metallo-beta-lactamase_dom"/>
</dbReference>
<dbReference type="EMBL" id="DVJK01000052">
    <property type="protein sequence ID" value="HIS66279.1"/>
    <property type="molecule type" value="Genomic_DNA"/>
</dbReference>
<reference evidence="2" key="2">
    <citation type="journal article" date="2021" name="PeerJ">
        <title>Extensive microbial diversity within the chicken gut microbiome revealed by metagenomics and culture.</title>
        <authorList>
            <person name="Gilroy R."/>
            <person name="Ravi A."/>
            <person name="Getino M."/>
            <person name="Pursley I."/>
            <person name="Horton D.L."/>
            <person name="Alikhan N.F."/>
            <person name="Baker D."/>
            <person name="Gharbi K."/>
            <person name="Hall N."/>
            <person name="Watson M."/>
            <person name="Adriaenssens E.M."/>
            <person name="Foster-Nyarko E."/>
            <person name="Jarju S."/>
            <person name="Secka A."/>
            <person name="Antonio M."/>
            <person name="Oren A."/>
            <person name="Chaudhuri R.R."/>
            <person name="La Ragione R."/>
            <person name="Hildebrand F."/>
            <person name="Pallen M.J."/>
        </authorList>
    </citation>
    <scope>NUCLEOTIDE SEQUENCE</scope>
    <source>
        <strain evidence="2">ChiHjej10B9-9673</strain>
    </source>
</reference>
<dbReference type="InterPro" id="IPR001279">
    <property type="entry name" value="Metallo-B-lactamas"/>
</dbReference>
<organism evidence="2 3">
    <name type="scientific">Candidatus Scatomorpha merdipullorum</name>
    <dbReference type="NCBI Taxonomy" id="2840927"/>
    <lineage>
        <taxon>Bacteria</taxon>
        <taxon>Bacillati</taxon>
        <taxon>Bacillota</taxon>
        <taxon>Clostridia</taxon>
        <taxon>Eubacteriales</taxon>
        <taxon>Candidatus Scatomorpha</taxon>
    </lineage>
</organism>
<dbReference type="CDD" id="cd07713">
    <property type="entry name" value="DHPS-like_MBL-fold"/>
    <property type="match status" value="1"/>
</dbReference>
<dbReference type="GO" id="GO:0016740">
    <property type="term" value="F:transferase activity"/>
    <property type="evidence" value="ECO:0007669"/>
    <property type="project" value="TreeGrafter"/>
</dbReference>